<dbReference type="InterPro" id="IPR001732">
    <property type="entry name" value="UDP-Glc/GDP-Man_DH_N"/>
</dbReference>
<keyword evidence="1" id="KW-0472">Membrane</keyword>
<dbReference type="GO" id="GO:0016628">
    <property type="term" value="F:oxidoreductase activity, acting on the CH-CH group of donors, NAD or NADP as acceptor"/>
    <property type="evidence" value="ECO:0007669"/>
    <property type="project" value="InterPro"/>
</dbReference>
<sequence>MQKVDKIAVWGCGYIGLSTMMYYAKKEVKSIGVDIDSRKVELINKGICPVERLEKWLGFELKPYIDAEYIKVTTDYREALDVDIHFIAVNTEKNEKPCYDAIEDVVSKIPEDKLVIIESTLAPNIADEIILKKLKRVCIAPRRDWFTIEWEKKLPYMPRVYGATDNKTADEAEEILSIVCKNLIRAPNYRYAEMVKSVENMLRHIHIAVAKQLSIAYPNFDINKVLELASTKWNIERYYVAIRTGGYCISLATNCILEGTKYPESLSILKEAKEQESTTVIHTVTSLLNRIKKIEEKKVAVLSLCYLGDIAVDIGSPTVYLVPILQRNNVRVGVNDIYFSEEYIKCKFDNIDFIKFPDGLKDYNAIIVVANHKVYDIPFDTLIKYLNKCKVILDNHGIWEKYREKFKKHGIDYHRIGDAGWL</sequence>
<dbReference type="PANTHER" id="PTHR43491">
    <property type="entry name" value="UDP-N-ACETYL-D-MANNOSAMINE DEHYDROGENASE"/>
    <property type="match status" value="1"/>
</dbReference>
<keyword evidence="1" id="KW-0812">Transmembrane</keyword>
<protein>
    <submittedName>
        <fullName evidence="4">Putative UDP-glucose/GDP-mannose dehydrogenasese</fullName>
    </submittedName>
</protein>
<evidence type="ECO:0000259" key="3">
    <source>
        <dbReference type="Pfam" id="PF03721"/>
    </source>
</evidence>
<evidence type="ECO:0000256" key="1">
    <source>
        <dbReference type="SAM" id="Phobius"/>
    </source>
</evidence>
<dbReference type="InterPro" id="IPR017476">
    <property type="entry name" value="UDP-Glc/GDP-Man"/>
</dbReference>
<dbReference type="InterPro" id="IPR014026">
    <property type="entry name" value="UDP-Glc/GDP-Man_DH_dimer"/>
</dbReference>
<dbReference type="Pfam" id="PF00984">
    <property type="entry name" value="UDPG_MGDP_dh"/>
    <property type="match status" value="1"/>
</dbReference>
<dbReference type="InterPro" id="IPR008927">
    <property type="entry name" value="6-PGluconate_DH-like_C_sf"/>
</dbReference>
<dbReference type="SUPFAM" id="SSF51735">
    <property type="entry name" value="NAD(P)-binding Rossmann-fold domains"/>
    <property type="match status" value="1"/>
</dbReference>
<feature type="domain" description="UDP-glucose/GDP-mannose dehydrogenase dimerisation" evidence="2">
    <location>
        <begin position="191"/>
        <end position="260"/>
    </location>
</feature>
<dbReference type="Pfam" id="PF03721">
    <property type="entry name" value="UDPG_MGDP_dh_N"/>
    <property type="match status" value="1"/>
</dbReference>
<reference evidence="4" key="1">
    <citation type="submission" date="2020-03" db="EMBL/GenBank/DDBJ databases">
        <title>The deep terrestrial virosphere.</title>
        <authorList>
            <person name="Holmfeldt K."/>
            <person name="Nilsson E."/>
            <person name="Simone D."/>
            <person name="Lopez-Fernandez M."/>
            <person name="Wu X."/>
            <person name="de Brujin I."/>
            <person name="Lundin D."/>
            <person name="Andersson A."/>
            <person name="Bertilsson S."/>
            <person name="Dopson M."/>
        </authorList>
    </citation>
    <scope>NUCLEOTIDE SEQUENCE</scope>
    <source>
        <strain evidence="4">TM448A01350</strain>
    </source>
</reference>
<dbReference type="InterPro" id="IPR036291">
    <property type="entry name" value="NAD(P)-bd_dom_sf"/>
</dbReference>
<dbReference type="SUPFAM" id="SSF52413">
    <property type="entry name" value="UDP-glucose/GDP-mannose dehydrogenase C-terminal domain"/>
    <property type="match status" value="1"/>
</dbReference>
<dbReference type="PIRSF" id="PIRSF500136">
    <property type="entry name" value="UDP_ManNAc_DH"/>
    <property type="match status" value="1"/>
</dbReference>
<accession>A0A6H1ZQ31</accession>
<organism evidence="4">
    <name type="scientific">viral metagenome</name>
    <dbReference type="NCBI Taxonomy" id="1070528"/>
    <lineage>
        <taxon>unclassified sequences</taxon>
        <taxon>metagenomes</taxon>
        <taxon>organismal metagenomes</taxon>
    </lineage>
</organism>
<proteinExistence type="predicted"/>
<dbReference type="SUPFAM" id="SSF48179">
    <property type="entry name" value="6-phosphogluconate dehydrogenase C-terminal domain-like"/>
    <property type="match status" value="1"/>
</dbReference>
<dbReference type="InterPro" id="IPR028359">
    <property type="entry name" value="UDP_ManNAc/GlcNAc_DH"/>
</dbReference>
<dbReference type="InterPro" id="IPR036220">
    <property type="entry name" value="UDP-Glc/GDP-Man_DH_C_sf"/>
</dbReference>
<dbReference type="PIRSF" id="PIRSF000124">
    <property type="entry name" value="UDPglc_GDPman_dh"/>
    <property type="match status" value="1"/>
</dbReference>
<dbReference type="AlphaFoldDB" id="A0A6H1ZQ31"/>
<dbReference type="GO" id="GO:0016616">
    <property type="term" value="F:oxidoreductase activity, acting on the CH-OH group of donors, NAD or NADP as acceptor"/>
    <property type="evidence" value="ECO:0007669"/>
    <property type="project" value="InterPro"/>
</dbReference>
<feature type="transmembrane region" description="Helical" evidence="1">
    <location>
        <begin position="7"/>
        <end position="24"/>
    </location>
</feature>
<dbReference type="EMBL" id="MT144136">
    <property type="protein sequence ID" value="QJA49417.1"/>
    <property type="molecule type" value="Genomic_DNA"/>
</dbReference>
<evidence type="ECO:0000259" key="2">
    <source>
        <dbReference type="Pfam" id="PF00984"/>
    </source>
</evidence>
<keyword evidence="1" id="KW-1133">Transmembrane helix</keyword>
<feature type="domain" description="UDP-glucose/GDP-mannose dehydrogenase N-terminal" evidence="3">
    <location>
        <begin position="6"/>
        <end position="134"/>
    </location>
</feature>
<name>A0A6H1ZQ31_9ZZZZ</name>
<dbReference type="GO" id="GO:0051287">
    <property type="term" value="F:NAD binding"/>
    <property type="evidence" value="ECO:0007669"/>
    <property type="project" value="InterPro"/>
</dbReference>
<dbReference type="PANTHER" id="PTHR43491:SF1">
    <property type="entry name" value="UDP-N-ACETYL-D-MANNOSAMINE DEHYDROGENASE"/>
    <property type="match status" value="1"/>
</dbReference>
<gene>
    <name evidence="4" type="ORF">TM448A01350_0006</name>
</gene>
<dbReference type="GO" id="GO:0000271">
    <property type="term" value="P:polysaccharide biosynthetic process"/>
    <property type="evidence" value="ECO:0007669"/>
    <property type="project" value="InterPro"/>
</dbReference>
<evidence type="ECO:0000313" key="4">
    <source>
        <dbReference type="EMBL" id="QJA49417.1"/>
    </source>
</evidence>
<dbReference type="Gene3D" id="3.40.50.720">
    <property type="entry name" value="NAD(P)-binding Rossmann-like Domain"/>
    <property type="match status" value="2"/>
</dbReference>